<evidence type="ECO:0000259" key="1">
    <source>
        <dbReference type="Pfam" id="PF00270"/>
    </source>
</evidence>
<accession>A0A7S1K7S3</accession>
<dbReference type="GO" id="GO:0005524">
    <property type="term" value="F:ATP binding"/>
    <property type="evidence" value="ECO:0007669"/>
    <property type="project" value="InterPro"/>
</dbReference>
<organism evidence="2">
    <name type="scientific">Vitrella brassicaformis</name>
    <dbReference type="NCBI Taxonomy" id="1169539"/>
    <lineage>
        <taxon>Eukaryota</taxon>
        <taxon>Sar</taxon>
        <taxon>Alveolata</taxon>
        <taxon>Colpodellida</taxon>
        <taxon>Vitrellaceae</taxon>
        <taxon>Vitrella</taxon>
    </lineage>
</organism>
<dbReference type="InterPro" id="IPR011545">
    <property type="entry name" value="DEAD/DEAH_box_helicase_dom"/>
</dbReference>
<dbReference type="Gene3D" id="3.40.50.300">
    <property type="entry name" value="P-loop containing nucleotide triphosphate hydrolases"/>
    <property type="match status" value="1"/>
</dbReference>
<dbReference type="SUPFAM" id="SSF52540">
    <property type="entry name" value="P-loop containing nucleoside triphosphate hydrolases"/>
    <property type="match status" value="1"/>
</dbReference>
<dbReference type="AlphaFoldDB" id="A0A7S1K7S3"/>
<dbReference type="InterPro" id="IPR027417">
    <property type="entry name" value="P-loop_NTPase"/>
</dbReference>
<dbReference type="Pfam" id="PF00270">
    <property type="entry name" value="DEAD"/>
    <property type="match status" value="1"/>
</dbReference>
<protein>
    <recommendedName>
        <fullName evidence="1">DEAD/DEAH-box helicase domain-containing protein</fullName>
    </recommendedName>
</protein>
<evidence type="ECO:0000313" key="2">
    <source>
        <dbReference type="EMBL" id="CAD9065617.1"/>
    </source>
</evidence>
<reference evidence="2" key="1">
    <citation type="submission" date="2021-01" db="EMBL/GenBank/DDBJ databases">
        <authorList>
            <person name="Corre E."/>
            <person name="Pelletier E."/>
            <person name="Niang G."/>
            <person name="Scheremetjew M."/>
            <person name="Finn R."/>
            <person name="Kale V."/>
            <person name="Holt S."/>
            <person name="Cochrane G."/>
            <person name="Meng A."/>
            <person name="Brown T."/>
            <person name="Cohen L."/>
        </authorList>
    </citation>
    <scope>NUCLEOTIDE SEQUENCE</scope>
    <source>
        <strain evidence="2">CCMP3346</strain>
    </source>
</reference>
<sequence length="239" mass="26283">MYQTKEAADGNAAVRKADLLLIVRPECKTEVAVVLIFGKRNTGGNPLNKCGIKCPVCKWQAGWEAAYHSYVDDDDVLYFPWKSVVINGSKGDEAFHKAVSVLQLRRRDDFDRRKLSVPSLTIGSLDLPVPLRPAPTADEEQLVNKMPCPYQEDAYRKALGGNLVLCVPTGGGKTHVAAMWLAKLLQANSGHMALFIVHRKALAEPPVKVCVHSGRDSTRAGTCTTRRSMDVHTLYTSHS</sequence>
<name>A0A7S1K7S3_9ALVE</name>
<dbReference type="GO" id="GO:0003676">
    <property type="term" value="F:nucleic acid binding"/>
    <property type="evidence" value="ECO:0007669"/>
    <property type="project" value="InterPro"/>
</dbReference>
<dbReference type="EMBL" id="HBGB01035075">
    <property type="protein sequence ID" value="CAD9065617.1"/>
    <property type="molecule type" value="Transcribed_RNA"/>
</dbReference>
<gene>
    <name evidence="2" type="ORF">VBRA1451_LOCUS20688</name>
</gene>
<feature type="domain" description="DEAD/DEAH-box helicase" evidence="1">
    <location>
        <begin position="149"/>
        <end position="216"/>
    </location>
</feature>
<proteinExistence type="predicted"/>